<dbReference type="InterPro" id="IPR050985">
    <property type="entry name" value="Alpha-glycosidase_related"/>
</dbReference>
<dbReference type="InterPro" id="IPR031704">
    <property type="entry name" value="Glyco_hydro_36_N"/>
</dbReference>
<evidence type="ECO:0000256" key="4">
    <source>
        <dbReference type="ARBA" id="ARBA00023295"/>
    </source>
</evidence>
<dbReference type="InterPro" id="IPR017853">
    <property type="entry name" value="GH"/>
</dbReference>
<dbReference type="Proteomes" id="UP000324996">
    <property type="component" value="Unassembled WGS sequence"/>
</dbReference>
<dbReference type="Gene3D" id="3.20.20.70">
    <property type="entry name" value="Aldolase class I"/>
    <property type="match status" value="1"/>
</dbReference>
<dbReference type="GO" id="GO:0004557">
    <property type="term" value="F:alpha-galactosidase activity"/>
    <property type="evidence" value="ECO:0007669"/>
    <property type="project" value="UniProtKB-EC"/>
</dbReference>
<keyword evidence="3" id="KW-0378">Hydrolase</keyword>
<evidence type="ECO:0000313" key="6">
    <source>
        <dbReference type="EMBL" id="GER04263.1"/>
    </source>
</evidence>
<evidence type="ECO:0000256" key="1">
    <source>
        <dbReference type="ARBA" id="ARBA00001255"/>
    </source>
</evidence>
<comment type="caution">
    <text evidence="6">The sequence shown here is derived from an EMBL/GenBank/DDBJ whole genome shotgun (WGS) entry which is preliminary data.</text>
</comment>
<proteinExistence type="predicted"/>
<dbReference type="Gene3D" id="2.70.98.60">
    <property type="entry name" value="alpha-galactosidase from lactobacil brevis"/>
    <property type="match status" value="1"/>
</dbReference>
<dbReference type="GO" id="GO:0016052">
    <property type="term" value="P:carbohydrate catabolic process"/>
    <property type="evidence" value="ECO:0007669"/>
    <property type="project" value="InterPro"/>
</dbReference>
<dbReference type="InterPro" id="IPR002252">
    <property type="entry name" value="Glyco_hydro_36"/>
</dbReference>
<dbReference type="InterPro" id="IPR013785">
    <property type="entry name" value="Aldolase_TIM"/>
</dbReference>
<accession>A0A5A7N7F7</accession>
<dbReference type="SUPFAM" id="SSF51445">
    <property type="entry name" value="(Trans)glycosidases"/>
    <property type="match status" value="1"/>
</dbReference>
<dbReference type="CDD" id="cd14791">
    <property type="entry name" value="GH36"/>
    <property type="match status" value="1"/>
</dbReference>
<dbReference type="RefSeq" id="WP_313980828.1">
    <property type="nucleotide sequence ID" value="NZ_BKCN01000009.1"/>
</dbReference>
<sequence length="542" mass="60113">MRETKGFMGQFVRENRRGRTSHDSFPALILKESSTDYHRGSALALHLGWSGHHRLIHGQLPDGRCYLQAGSLFLPGEIRLAPGEHYQSPDVFISISDQGLNGLSAHFHHFVRHSLLSPGLKNMPRKVHYNSWEAVYFQHDLKTLCQLADEAAAVGAERFVLDDGWFLGRRHDRAGLGDWFVDPAIYPDGLGPLIDHVHEKGMDFGLWVEPEMVNPDSDLFRAHPDWVLAASGADPIPYRHQLCLDLSHGEVSAMLFSRLDDLLKTYPIAYLKWDMNRDNLHPGGAMGEPVMERQIHALYALLDRLRAAHPKVEIESCASGGGRADYGILARADRIWTSDSNDAMDRLAIQRGFSLFFPPEIMGAHVGPHLCHITKRAFPMETRAAVALFGHMGIEADLRQETPSDKAILAQAIALYKRTRGLIHSGQLVRFDSPAPFDAFAMIEDGGGQALVSIAHLGHDLAASSLAPTSLPPKIRFSGLEPHRTYQMRALWPQNPDPGNSAFWAELFDGGITASGAVLMQSGLLPPRMMPHSLLILHLQAI</sequence>
<organism evidence="6 7">
    <name type="scientific">Iodidimonas nitroreducens</name>
    <dbReference type="NCBI Taxonomy" id="1236968"/>
    <lineage>
        <taxon>Bacteria</taxon>
        <taxon>Pseudomonadati</taxon>
        <taxon>Pseudomonadota</taxon>
        <taxon>Alphaproteobacteria</taxon>
        <taxon>Iodidimonadales</taxon>
        <taxon>Iodidimonadaceae</taxon>
        <taxon>Iodidimonas</taxon>
    </lineage>
</organism>
<evidence type="ECO:0000259" key="5">
    <source>
        <dbReference type="Pfam" id="PF16875"/>
    </source>
</evidence>
<dbReference type="PANTHER" id="PTHR43053:SF3">
    <property type="entry name" value="ALPHA-GALACTOSIDASE C-RELATED"/>
    <property type="match status" value="1"/>
</dbReference>
<keyword evidence="7" id="KW-1185">Reference proteome</keyword>
<dbReference type="PRINTS" id="PR00743">
    <property type="entry name" value="GLHYDRLASE36"/>
</dbReference>
<dbReference type="Pfam" id="PF02065">
    <property type="entry name" value="Melibiase"/>
    <property type="match status" value="1"/>
</dbReference>
<dbReference type="Pfam" id="PF16875">
    <property type="entry name" value="Glyco_hydro_36N"/>
    <property type="match status" value="1"/>
</dbReference>
<gene>
    <name evidence="6" type="ORF">JCM17846_19450</name>
</gene>
<dbReference type="EC" id="3.2.1.22" evidence="2"/>
<dbReference type="PANTHER" id="PTHR43053">
    <property type="entry name" value="GLYCOSIDASE FAMILY 31"/>
    <property type="match status" value="1"/>
</dbReference>
<comment type="catalytic activity">
    <reaction evidence="1">
        <text>Hydrolysis of terminal, non-reducing alpha-D-galactose residues in alpha-D-galactosides, including galactose oligosaccharides, galactomannans and galactolipids.</text>
        <dbReference type="EC" id="3.2.1.22"/>
    </reaction>
</comment>
<evidence type="ECO:0000256" key="3">
    <source>
        <dbReference type="ARBA" id="ARBA00022801"/>
    </source>
</evidence>
<dbReference type="FunFam" id="3.20.20.70:FF:000118">
    <property type="entry name" value="Alpha-galactosidase"/>
    <property type="match status" value="1"/>
</dbReference>
<feature type="domain" description="Glycosyl hydrolase family 36 N-terminal" evidence="5">
    <location>
        <begin position="8"/>
        <end position="80"/>
    </location>
</feature>
<evidence type="ECO:0000256" key="2">
    <source>
        <dbReference type="ARBA" id="ARBA00012755"/>
    </source>
</evidence>
<protein>
    <recommendedName>
        <fullName evidence="2">alpha-galactosidase</fullName>
        <ecNumber evidence="2">3.2.1.22</ecNumber>
    </recommendedName>
</protein>
<keyword evidence="4" id="KW-0326">Glycosidase</keyword>
<dbReference type="AlphaFoldDB" id="A0A5A7N7F7"/>
<dbReference type="InterPro" id="IPR038417">
    <property type="entry name" value="Alpga-gal_N_sf"/>
</dbReference>
<name>A0A5A7N7F7_9PROT</name>
<dbReference type="EMBL" id="BKCN01000009">
    <property type="protein sequence ID" value="GER04263.1"/>
    <property type="molecule type" value="Genomic_DNA"/>
</dbReference>
<reference evidence="6 7" key="1">
    <citation type="submission" date="2019-09" db="EMBL/GenBank/DDBJ databases">
        <title>NBRP : Genome information of microbial organism related human and environment.</title>
        <authorList>
            <person name="Hattori M."/>
            <person name="Oshima K."/>
            <person name="Inaba H."/>
            <person name="Suda W."/>
            <person name="Sakamoto M."/>
            <person name="Iino T."/>
            <person name="Kitahara M."/>
            <person name="Oshida Y."/>
            <person name="Iida T."/>
            <person name="Kudo T."/>
            <person name="Itoh T."/>
            <person name="Ohkuma M."/>
        </authorList>
    </citation>
    <scope>NUCLEOTIDE SEQUENCE [LARGE SCALE GENOMIC DNA]</scope>
    <source>
        <strain evidence="6 7">Q-1</strain>
    </source>
</reference>
<evidence type="ECO:0000313" key="7">
    <source>
        <dbReference type="Proteomes" id="UP000324996"/>
    </source>
</evidence>